<reference evidence="4 5" key="1">
    <citation type="submission" date="2018-11" db="EMBL/GenBank/DDBJ databases">
        <authorList>
            <consortium name="Pathogen Informatics"/>
        </authorList>
    </citation>
    <scope>NUCLEOTIDE SEQUENCE [LARGE SCALE GENOMIC DNA]</scope>
</reference>
<dbReference type="InterPro" id="IPR035992">
    <property type="entry name" value="Ricin_B-like_lectins"/>
</dbReference>
<proteinExistence type="predicted"/>
<dbReference type="GO" id="GO:0004653">
    <property type="term" value="F:polypeptide N-acetylgalactosaminyltransferase activity"/>
    <property type="evidence" value="ECO:0007669"/>
    <property type="project" value="TreeGrafter"/>
</dbReference>
<dbReference type="Gene3D" id="2.80.10.50">
    <property type="match status" value="1"/>
</dbReference>
<dbReference type="SUPFAM" id="SSF50370">
    <property type="entry name" value="Ricin B-like lectins"/>
    <property type="match status" value="1"/>
</dbReference>
<dbReference type="PROSITE" id="PS50231">
    <property type="entry name" value="RICIN_B_LECTIN"/>
    <property type="match status" value="1"/>
</dbReference>
<dbReference type="GO" id="GO:0030246">
    <property type="term" value="F:carbohydrate binding"/>
    <property type="evidence" value="ECO:0007669"/>
    <property type="project" value="UniProtKB-KW"/>
</dbReference>
<evidence type="ECO:0000313" key="5">
    <source>
        <dbReference type="Proteomes" id="UP000274504"/>
    </source>
</evidence>
<dbReference type="AlphaFoldDB" id="A0A3P6WR33"/>
<dbReference type="InterPro" id="IPR029044">
    <property type="entry name" value="Nucleotide-diphossugar_trans"/>
</dbReference>
<dbReference type="EMBL" id="UYSG01000455">
    <property type="protein sequence ID" value="VDL19523.1"/>
    <property type="molecule type" value="Genomic_DNA"/>
</dbReference>
<dbReference type="Pfam" id="PF00652">
    <property type="entry name" value="Ricin_B_lectin"/>
    <property type="match status" value="1"/>
</dbReference>
<dbReference type="PANTHER" id="PTHR11675">
    <property type="entry name" value="N-ACETYLGALACTOSAMINYLTRANSFERASE"/>
    <property type="match status" value="1"/>
</dbReference>
<evidence type="ECO:0000256" key="2">
    <source>
        <dbReference type="ARBA" id="ARBA00023157"/>
    </source>
</evidence>
<gene>
    <name evidence="4" type="ORF">HDID_LOCUS2062</name>
</gene>
<dbReference type="PANTHER" id="PTHR11675:SF101">
    <property type="entry name" value="POLYPEPTIDE N-ACETYLGALACTOSAMINYLTRANSFERASE 5"/>
    <property type="match status" value="1"/>
</dbReference>
<evidence type="ECO:0000259" key="3">
    <source>
        <dbReference type="SMART" id="SM00458"/>
    </source>
</evidence>
<keyword evidence="2" id="KW-1015">Disulfide bond</keyword>
<dbReference type="GO" id="GO:0006493">
    <property type="term" value="P:protein O-linked glycosylation"/>
    <property type="evidence" value="ECO:0007669"/>
    <property type="project" value="TreeGrafter"/>
</dbReference>
<dbReference type="GO" id="GO:0005794">
    <property type="term" value="C:Golgi apparatus"/>
    <property type="evidence" value="ECO:0007669"/>
    <property type="project" value="TreeGrafter"/>
</dbReference>
<keyword evidence="1" id="KW-0430">Lectin</keyword>
<dbReference type="InterPro" id="IPR000772">
    <property type="entry name" value="Ricin_B_lectin"/>
</dbReference>
<dbReference type="Gene3D" id="3.90.550.10">
    <property type="entry name" value="Spore Coat Polysaccharide Biosynthesis Protein SpsA, Chain A"/>
    <property type="match status" value="1"/>
</dbReference>
<evidence type="ECO:0000313" key="4">
    <source>
        <dbReference type="EMBL" id="VDL19523.1"/>
    </source>
</evidence>
<dbReference type="SUPFAM" id="SSF53448">
    <property type="entry name" value="Nucleotide-diphospho-sugar transferases"/>
    <property type="match status" value="1"/>
</dbReference>
<organism evidence="4 5">
    <name type="scientific">Hymenolepis diminuta</name>
    <name type="common">Rat tapeworm</name>
    <dbReference type="NCBI Taxonomy" id="6216"/>
    <lineage>
        <taxon>Eukaryota</taxon>
        <taxon>Metazoa</taxon>
        <taxon>Spiralia</taxon>
        <taxon>Lophotrochozoa</taxon>
        <taxon>Platyhelminthes</taxon>
        <taxon>Cestoda</taxon>
        <taxon>Eucestoda</taxon>
        <taxon>Cyclophyllidea</taxon>
        <taxon>Hymenolepididae</taxon>
        <taxon>Hymenolepis</taxon>
    </lineage>
</organism>
<accession>A0A3P6WR33</accession>
<name>A0A3P6WR33_HYMDI</name>
<dbReference type="OrthoDB" id="330637at2759"/>
<sequence length="261" mass="29386">MGSYDEGMEVWGGENVEMSLRVWQCGGELLIIPCSRVGHVFRKVSPYSWPGGVTHVLHRNRIRTALVWLDEFVEFPFSLDSSLRSYEYGDISERIALRKRLKCKSFSWYLQNIFPESNIRAHPIHLGQIRNPVHGVCFDTNGGRRGQTISVAVCRSSDNAGALQTFSISSTGEITASTGCLSATRLNDKLSIGQCEHSSSKYQKFVYNEQTKHIIHEYSKLCVRVDATKREMPLSLANCSTSNEVVWELPPAFFNQTAMAN</sequence>
<protein>
    <recommendedName>
        <fullName evidence="3">Ricin B lectin domain-containing protein</fullName>
    </recommendedName>
</protein>
<evidence type="ECO:0000256" key="1">
    <source>
        <dbReference type="ARBA" id="ARBA00022734"/>
    </source>
</evidence>
<feature type="domain" description="Ricin B lectin" evidence="3">
    <location>
        <begin position="127"/>
        <end position="250"/>
    </location>
</feature>
<dbReference type="SMART" id="SM00458">
    <property type="entry name" value="RICIN"/>
    <property type="match status" value="1"/>
</dbReference>
<dbReference type="Proteomes" id="UP000274504">
    <property type="component" value="Unassembled WGS sequence"/>
</dbReference>